<feature type="region of interest" description="Disordered" evidence="1">
    <location>
        <begin position="1"/>
        <end position="40"/>
    </location>
</feature>
<dbReference type="EMBL" id="BRYB01004340">
    <property type="protein sequence ID" value="GMI29487.1"/>
    <property type="molecule type" value="Genomic_DNA"/>
</dbReference>
<evidence type="ECO:0000313" key="4">
    <source>
        <dbReference type="Proteomes" id="UP001165060"/>
    </source>
</evidence>
<comment type="caution">
    <text evidence="3">The sequence shown here is derived from an EMBL/GenBank/DDBJ whole genome shotgun (WGS) entry which is preliminary data.</text>
</comment>
<evidence type="ECO:0000313" key="3">
    <source>
        <dbReference type="EMBL" id="GMI29487.1"/>
    </source>
</evidence>
<keyword evidence="4" id="KW-1185">Reference proteome</keyword>
<keyword evidence="2" id="KW-0812">Transmembrane</keyword>
<keyword evidence="2" id="KW-1133">Transmembrane helix</keyword>
<gene>
    <name evidence="3" type="ORF">TeGR_g7922</name>
</gene>
<accession>A0ABQ6MMX4</accession>
<sequence>MTISTRGTTFASAEATPDPSSPPSSPPSSKPPPPARSIGSKVGAALDSLASLLDSLQPASHRAKSSYLSAKASNNTPMRVLRAAQFLGLTAAFLLYRAWRGFFVILPAVFRSVEAKLSDSVTDLHPFKDDELSAATTSLSGAGAPLDVDPSTGRVKRRANLTVSALALLLTFVYAARGIAGVLFFAGRNVWKGRSFSAGVEAAEAEFGRNQRRLQEMGERG</sequence>
<feature type="transmembrane region" description="Helical" evidence="2">
    <location>
        <begin position="163"/>
        <end position="186"/>
    </location>
</feature>
<organism evidence="3 4">
    <name type="scientific">Tetraparma gracilis</name>
    <dbReference type="NCBI Taxonomy" id="2962635"/>
    <lineage>
        <taxon>Eukaryota</taxon>
        <taxon>Sar</taxon>
        <taxon>Stramenopiles</taxon>
        <taxon>Ochrophyta</taxon>
        <taxon>Bolidophyceae</taxon>
        <taxon>Parmales</taxon>
        <taxon>Triparmaceae</taxon>
        <taxon>Tetraparma</taxon>
    </lineage>
</organism>
<reference evidence="3 4" key="1">
    <citation type="journal article" date="2023" name="Commun. Biol.">
        <title>Genome analysis of Parmales, the sister group of diatoms, reveals the evolutionary specialization of diatoms from phago-mixotrophs to photoautotrophs.</title>
        <authorList>
            <person name="Ban H."/>
            <person name="Sato S."/>
            <person name="Yoshikawa S."/>
            <person name="Yamada K."/>
            <person name="Nakamura Y."/>
            <person name="Ichinomiya M."/>
            <person name="Sato N."/>
            <person name="Blanc-Mathieu R."/>
            <person name="Endo H."/>
            <person name="Kuwata A."/>
            <person name="Ogata H."/>
        </authorList>
    </citation>
    <scope>NUCLEOTIDE SEQUENCE [LARGE SCALE GENOMIC DNA]</scope>
</reference>
<evidence type="ECO:0000256" key="2">
    <source>
        <dbReference type="SAM" id="Phobius"/>
    </source>
</evidence>
<protein>
    <submittedName>
        <fullName evidence="3">Uncharacterized protein</fullName>
    </submittedName>
</protein>
<evidence type="ECO:0000256" key="1">
    <source>
        <dbReference type="SAM" id="MobiDB-lite"/>
    </source>
</evidence>
<dbReference type="Proteomes" id="UP001165060">
    <property type="component" value="Unassembled WGS sequence"/>
</dbReference>
<proteinExistence type="predicted"/>
<feature type="compositionally biased region" description="Polar residues" evidence="1">
    <location>
        <begin position="1"/>
        <end position="11"/>
    </location>
</feature>
<name>A0ABQ6MMX4_9STRA</name>
<keyword evidence="2" id="KW-0472">Membrane</keyword>
<feature type="compositionally biased region" description="Pro residues" evidence="1">
    <location>
        <begin position="19"/>
        <end position="35"/>
    </location>
</feature>